<dbReference type="EMBL" id="QXFX01008349">
    <property type="protein sequence ID" value="KAE9055740.1"/>
    <property type="molecule type" value="Genomic_DNA"/>
</dbReference>
<dbReference type="AlphaFoldDB" id="A0A6G0JGA2"/>
<reference evidence="1 2" key="1">
    <citation type="submission" date="2018-09" db="EMBL/GenBank/DDBJ databases">
        <title>Genomic investigation of the strawberry pathogen Phytophthora fragariae indicates pathogenicity is determined by transcriptional variation in three key races.</title>
        <authorList>
            <person name="Adams T.M."/>
            <person name="Armitage A.D."/>
            <person name="Sobczyk M.K."/>
            <person name="Bates H.J."/>
            <person name="Dunwell J.M."/>
            <person name="Nellist C.F."/>
            <person name="Harrison R.J."/>
        </authorList>
    </citation>
    <scope>NUCLEOTIDE SEQUENCE [LARGE SCALE GENOMIC DNA]</scope>
    <source>
        <strain evidence="1 2">ONT-3</strain>
    </source>
</reference>
<comment type="caution">
    <text evidence="1">The sequence shown here is derived from an EMBL/GenBank/DDBJ whole genome shotgun (WGS) entry which is preliminary data.</text>
</comment>
<name>A0A6G0JGA2_9STRA</name>
<evidence type="ECO:0000313" key="2">
    <source>
        <dbReference type="Proteomes" id="UP000488956"/>
    </source>
</evidence>
<gene>
    <name evidence="1" type="ORF">PF010_g32037</name>
</gene>
<evidence type="ECO:0000313" key="1">
    <source>
        <dbReference type="EMBL" id="KAE9055740.1"/>
    </source>
</evidence>
<protein>
    <submittedName>
        <fullName evidence="1">Uncharacterized protein</fullName>
    </submittedName>
</protein>
<sequence length="39" mass="3992">MSTNTSMHAINAAASTYLVQDARSLASAAWTTPPASSPL</sequence>
<dbReference type="Proteomes" id="UP000488956">
    <property type="component" value="Unassembled WGS sequence"/>
</dbReference>
<accession>A0A6G0JGA2</accession>
<organism evidence="1 2">
    <name type="scientific">Phytophthora fragariae</name>
    <dbReference type="NCBI Taxonomy" id="53985"/>
    <lineage>
        <taxon>Eukaryota</taxon>
        <taxon>Sar</taxon>
        <taxon>Stramenopiles</taxon>
        <taxon>Oomycota</taxon>
        <taxon>Peronosporomycetes</taxon>
        <taxon>Peronosporales</taxon>
        <taxon>Peronosporaceae</taxon>
        <taxon>Phytophthora</taxon>
    </lineage>
</organism>
<proteinExistence type="predicted"/>